<dbReference type="GO" id="GO:0005643">
    <property type="term" value="C:nuclear pore"/>
    <property type="evidence" value="ECO:0007669"/>
    <property type="project" value="UniProtKB-ARBA"/>
</dbReference>
<feature type="domain" description="NUP160 C-terminal TPR" evidence="6">
    <location>
        <begin position="1157"/>
        <end position="1418"/>
    </location>
</feature>
<proteinExistence type="predicted"/>
<keyword evidence="2" id="KW-0813">Transport</keyword>
<evidence type="ECO:0000256" key="1">
    <source>
        <dbReference type="ARBA" id="ARBA00004123"/>
    </source>
</evidence>
<evidence type="ECO:0000259" key="6">
    <source>
        <dbReference type="Pfam" id="PF23347"/>
    </source>
</evidence>
<sequence>MAERLSGLFSEVCLSTCSPTRWKEIVVNTGASTSTLQDIKVGESCGGYTYEASGSTDTSVRNRFIYWRSHDDILELVEESLDVNLSGNYVRYRFHSTPILDGITVHEIDNHVVILVATVASVHRLVFPHPDKINKQDSCFLTDAPSPSIFYDVSFVNTTDSRNMFLLNPSSTITTHLTTAATYVDSNGEALFCLSAETGGTILIKMPPLGVQGVVLQNDMCQSSMMKKLWSGWVPTIIRGKQISPVTPYNMVIHTLRGEAQVYTVCLDHHLRMWSTKTRECVLTRNLLDWIPNSSSSAATIGSSGHKIKRFYSANVTAMRLCIHLNFTDKNCFVLVEPTYENGKFHFHHITTVFAPHEDLVDYTISCDTLFTLWTSTTGESTARVYLLTGDTEQWIDVILQPPESTDVCLPSYIDPRDFFLGKIFYPGHFALKDILKALNVYCRSVDSSIQIDSVNINIVDLKEEVTNAVETEIRNCAMDYEIQEDEYCQLQLDQWSKFYSCCLQYKEVGSKIKGIFSDNVTGLVSLVKKESLSFLRVCDRLEEVIYLSEQQLPSLDIDVQDEDEAWALHQDVKRLCDCISRVDNEISSEHAQQFQSRLLLLDNPQELADHLVDLVYFTEDGGLSTTSCQLLGLHIQEINNITVAMEILIRLLDLNQAETDGHILMEESGIDAEKQSICSRLFHSQTGVAILLKCLQQYSSNRLTFTRNFILLSDLLMKFSQQHQYGVDFDTAMHIRTSLIPELAMLIKNYMVLDQFSHVVATPTQNNALEFNLRQLSILEIADSSGLSPNKGSGNSTLFEIFLNGVGGSYSRSLLGQSSLVNVETPSLWVDLLLPLSVQQARLLWPMSEEFVFAEFLVGSCQYLWLQEYIRQTDSWCNKNVSARQFLLGLAYLHFDEPSKAVDCFVRAGSGVTSDEFLSQKLLQVDEESTESSLEILFYLKVIRQFEEFGFPDVVIRLADIAITIANDKDPNLPTLWSKKFKYHLELNHNEEAYNAMIGNPEPSRRKDCLRQLLIVLCERGDLQTLVDFPFVDLNEEVVNILESRARSVDLTTHNYYNLLYSYHVDRNNYRKAGCIMYEHGMRLGREVPGLKGIQRQAQCYLATLNALRLGKPEYAWIVKPVTNTRMDIGESLSTTKHDLEGEVKNHTEKKVEILEVSDIEKEYMLVDARLRLIRKTEDPTLMSGPTPRAEEMVGHLVNAGFFDRAIIVCRRFDIPLNSVFENLALRCVNLAQTCDNFSLENDPSSEAWDWLKENYSATGAPCREASATDQAWWLLQYYLECYETGNGKYHRCVAERLLAHGFPLPTWFLNSYRILNTSELLRLYINYDLLEDAGCLVLEYVEAMMESMSGTDSLRYNLKGCVHPKTGMTWLPYTSIDQLLHALQTQQDWTYTKLYEDLREKMSTYMDKVDWLSQEIHVS</sequence>
<dbReference type="PANTHER" id="PTHR21286">
    <property type="entry name" value="NUCLEAR PORE COMPLEX PROTEIN NUP160"/>
    <property type="match status" value="1"/>
</dbReference>
<evidence type="ECO:0000259" key="7">
    <source>
        <dbReference type="Pfam" id="PF23354"/>
    </source>
</evidence>
<dbReference type="GO" id="GO:0017056">
    <property type="term" value="F:structural constituent of nuclear pore"/>
    <property type="evidence" value="ECO:0007669"/>
    <property type="project" value="TreeGrafter"/>
</dbReference>
<name>A0AAN8Q1T1_PATCE</name>
<evidence type="ECO:0000256" key="2">
    <source>
        <dbReference type="ARBA" id="ARBA00022448"/>
    </source>
</evidence>
<evidence type="ECO:0000313" key="8">
    <source>
        <dbReference type="EMBL" id="KAK6184586.1"/>
    </source>
</evidence>
<evidence type="ECO:0008006" key="10">
    <source>
        <dbReference type="Google" id="ProtNLM"/>
    </source>
</evidence>
<dbReference type="Pfam" id="PF11715">
    <property type="entry name" value="Beta-prop_Nup120_160"/>
    <property type="match status" value="1"/>
</dbReference>
<dbReference type="InterPro" id="IPR021717">
    <property type="entry name" value="Nucleoporin_Nup160"/>
</dbReference>
<gene>
    <name evidence="8" type="ORF">SNE40_007032</name>
</gene>
<dbReference type="InterPro" id="IPR056547">
    <property type="entry name" value="NUP160_helical"/>
</dbReference>
<dbReference type="Pfam" id="PF23347">
    <property type="entry name" value="TPR_Nup160_C"/>
    <property type="match status" value="1"/>
</dbReference>
<dbReference type="InterPro" id="IPR059141">
    <property type="entry name" value="Beta-prop_Nup120_160"/>
</dbReference>
<dbReference type="Pfam" id="PF23354">
    <property type="entry name" value="TPR_NUP160_120_M"/>
    <property type="match status" value="1"/>
</dbReference>
<feature type="domain" description="Nucleoporin Nup120/160 beta-propeller" evidence="4">
    <location>
        <begin position="63"/>
        <end position="543"/>
    </location>
</feature>
<keyword evidence="3" id="KW-0539">Nucleus</keyword>
<accession>A0AAN8Q1T1</accession>
<protein>
    <recommendedName>
        <fullName evidence="10">Nuclear pore complex protein Nup160</fullName>
    </recommendedName>
</protein>
<evidence type="ECO:0000259" key="5">
    <source>
        <dbReference type="Pfam" id="PF23345"/>
    </source>
</evidence>
<keyword evidence="9" id="KW-1185">Reference proteome</keyword>
<dbReference type="Pfam" id="PF23345">
    <property type="entry name" value="NUP160_helical"/>
    <property type="match status" value="1"/>
</dbReference>
<dbReference type="InterPro" id="IPR056536">
    <property type="entry name" value="TPR_NUP160_C"/>
</dbReference>
<organism evidence="8 9">
    <name type="scientific">Patella caerulea</name>
    <name type="common">Rayed Mediterranean limpet</name>
    <dbReference type="NCBI Taxonomy" id="87958"/>
    <lineage>
        <taxon>Eukaryota</taxon>
        <taxon>Metazoa</taxon>
        <taxon>Spiralia</taxon>
        <taxon>Lophotrochozoa</taxon>
        <taxon>Mollusca</taxon>
        <taxon>Gastropoda</taxon>
        <taxon>Patellogastropoda</taxon>
        <taxon>Patelloidea</taxon>
        <taxon>Patellidae</taxon>
        <taxon>Patella</taxon>
    </lineage>
</organism>
<comment type="caution">
    <text evidence="8">The sequence shown here is derived from an EMBL/GenBank/DDBJ whole genome shotgun (WGS) entry which is preliminary data.</text>
</comment>
<comment type="subcellular location">
    <subcellularLocation>
        <location evidence="1">Nucleus</location>
    </subcellularLocation>
</comment>
<evidence type="ECO:0000259" key="4">
    <source>
        <dbReference type="Pfam" id="PF11715"/>
    </source>
</evidence>
<dbReference type="InterPro" id="IPR056535">
    <property type="entry name" value="TPR_NUP160_M"/>
</dbReference>
<dbReference type="EMBL" id="JAZGQO010000006">
    <property type="protein sequence ID" value="KAK6184586.1"/>
    <property type="molecule type" value="Genomic_DNA"/>
</dbReference>
<evidence type="ECO:0000256" key="3">
    <source>
        <dbReference type="ARBA" id="ARBA00023242"/>
    </source>
</evidence>
<feature type="domain" description="NUP160 middle TPR" evidence="7">
    <location>
        <begin position="846"/>
        <end position="1111"/>
    </location>
</feature>
<dbReference type="PANTHER" id="PTHR21286:SF0">
    <property type="entry name" value="NUCLEAR PORE COMPLEX PROTEIN NUP160"/>
    <property type="match status" value="1"/>
</dbReference>
<reference evidence="8 9" key="1">
    <citation type="submission" date="2024-01" db="EMBL/GenBank/DDBJ databases">
        <title>The genome of the rayed Mediterranean limpet Patella caerulea (Linnaeus, 1758).</title>
        <authorList>
            <person name="Anh-Thu Weber A."/>
            <person name="Halstead-Nussloch G."/>
        </authorList>
    </citation>
    <scope>NUCLEOTIDE SEQUENCE [LARGE SCALE GENOMIC DNA]</scope>
    <source>
        <strain evidence="8">AATW-2023a</strain>
        <tissue evidence="8">Whole specimen</tissue>
    </source>
</reference>
<feature type="domain" description="NUP160 helical" evidence="5">
    <location>
        <begin position="569"/>
        <end position="803"/>
    </location>
</feature>
<evidence type="ECO:0000313" key="9">
    <source>
        <dbReference type="Proteomes" id="UP001347796"/>
    </source>
</evidence>
<dbReference type="Proteomes" id="UP001347796">
    <property type="component" value="Unassembled WGS sequence"/>
</dbReference>